<protein>
    <recommendedName>
        <fullName evidence="3">HPt domain-containing protein</fullName>
    </recommendedName>
</protein>
<dbReference type="SUPFAM" id="SSF47226">
    <property type="entry name" value="Histidine-containing phosphotransfer domain, HPT domain"/>
    <property type="match status" value="1"/>
</dbReference>
<dbReference type="GO" id="GO:0000160">
    <property type="term" value="P:phosphorelay signal transduction system"/>
    <property type="evidence" value="ECO:0007669"/>
    <property type="project" value="InterPro"/>
</dbReference>
<evidence type="ECO:0000313" key="1">
    <source>
        <dbReference type="EMBL" id="TCC93230.1"/>
    </source>
</evidence>
<organism evidence="1 2">
    <name type="scientific">Pedobacter frigiditerrae</name>
    <dbReference type="NCBI Taxonomy" id="2530452"/>
    <lineage>
        <taxon>Bacteria</taxon>
        <taxon>Pseudomonadati</taxon>
        <taxon>Bacteroidota</taxon>
        <taxon>Sphingobacteriia</taxon>
        <taxon>Sphingobacteriales</taxon>
        <taxon>Sphingobacteriaceae</taxon>
        <taxon>Pedobacter</taxon>
    </lineage>
</organism>
<dbReference type="RefSeq" id="WP_131551099.1">
    <property type="nucleotide sequence ID" value="NZ_SJSK01000001.1"/>
</dbReference>
<dbReference type="Gene3D" id="1.20.120.160">
    <property type="entry name" value="HPT domain"/>
    <property type="match status" value="1"/>
</dbReference>
<sequence length="119" mass="13985">MKEQPEFKLINLSYMQEISLGDLEYEKKVTTLFIEIIPENLVDLETYFELKSFENLKKTLHHMQSSISIMGLDDKLSKYMDFEAYENANEKEIKEKMDFITTICIQAIAEAKDYLKNLG</sequence>
<dbReference type="Proteomes" id="UP000292884">
    <property type="component" value="Unassembled WGS sequence"/>
</dbReference>
<dbReference type="OrthoDB" id="7478530at2"/>
<dbReference type="InterPro" id="IPR036641">
    <property type="entry name" value="HPT_dom_sf"/>
</dbReference>
<evidence type="ECO:0000313" key="2">
    <source>
        <dbReference type="Proteomes" id="UP000292884"/>
    </source>
</evidence>
<reference evidence="1 2" key="1">
    <citation type="submission" date="2019-02" db="EMBL/GenBank/DDBJ databases">
        <title>Pedobacter sp. RP-1-13 sp. nov., isolated from Arctic soil.</title>
        <authorList>
            <person name="Dahal R.H."/>
        </authorList>
    </citation>
    <scope>NUCLEOTIDE SEQUENCE [LARGE SCALE GENOMIC DNA]</scope>
    <source>
        <strain evidence="1 2">RP-1-13</strain>
    </source>
</reference>
<keyword evidence="2" id="KW-1185">Reference proteome</keyword>
<gene>
    <name evidence="1" type="ORF">EZ428_00185</name>
</gene>
<name>A0A4R0N0P8_9SPHI</name>
<dbReference type="EMBL" id="SJSK01000001">
    <property type="protein sequence ID" value="TCC93230.1"/>
    <property type="molecule type" value="Genomic_DNA"/>
</dbReference>
<comment type="caution">
    <text evidence="1">The sequence shown here is derived from an EMBL/GenBank/DDBJ whole genome shotgun (WGS) entry which is preliminary data.</text>
</comment>
<proteinExistence type="predicted"/>
<dbReference type="AlphaFoldDB" id="A0A4R0N0P8"/>
<accession>A0A4R0N0P8</accession>
<evidence type="ECO:0008006" key="3">
    <source>
        <dbReference type="Google" id="ProtNLM"/>
    </source>
</evidence>